<dbReference type="InterPro" id="IPR011990">
    <property type="entry name" value="TPR-like_helical_dom_sf"/>
</dbReference>
<dbReference type="SUPFAM" id="SSF48452">
    <property type="entry name" value="TPR-like"/>
    <property type="match status" value="1"/>
</dbReference>
<dbReference type="Gene3D" id="1.25.40.10">
    <property type="entry name" value="Tetratricopeptide repeat domain"/>
    <property type="match status" value="1"/>
</dbReference>
<accession>A0A0F8A043</accession>
<reference evidence="1 2" key="1">
    <citation type="journal article" date="2014" name="Genome Biol. Evol.">
        <title>Comparative genomics and transcriptomics analyses reveal divergent lifestyle features of nematode endoparasitic fungus Hirsutella minnesotensis.</title>
        <authorList>
            <person name="Lai Y."/>
            <person name="Liu K."/>
            <person name="Zhang X."/>
            <person name="Zhang X."/>
            <person name="Li K."/>
            <person name="Wang N."/>
            <person name="Shu C."/>
            <person name="Wu Y."/>
            <person name="Wang C."/>
            <person name="Bushley K.E."/>
            <person name="Xiang M."/>
            <person name="Liu X."/>
        </authorList>
    </citation>
    <scope>NUCLEOTIDE SEQUENCE [LARGE SCALE GENOMIC DNA]</scope>
    <source>
        <strain evidence="1 2">3608</strain>
    </source>
</reference>
<keyword evidence="2" id="KW-1185">Reference proteome</keyword>
<dbReference type="InterPro" id="IPR010323">
    <property type="entry name" value="DUF924"/>
</dbReference>
<evidence type="ECO:0000313" key="1">
    <source>
        <dbReference type="EMBL" id="KJZ68174.1"/>
    </source>
</evidence>
<evidence type="ECO:0008006" key="3">
    <source>
        <dbReference type="Google" id="ProtNLM"/>
    </source>
</evidence>
<dbReference type="Gene3D" id="1.20.58.320">
    <property type="entry name" value="TPR-like"/>
    <property type="match status" value="1"/>
</dbReference>
<dbReference type="OrthoDB" id="414698at2759"/>
<dbReference type="Pfam" id="PF06041">
    <property type="entry name" value="DUF924"/>
    <property type="match status" value="1"/>
</dbReference>
<dbReference type="AlphaFoldDB" id="A0A0F8A043"/>
<organism evidence="1 2">
    <name type="scientific">Hirsutella minnesotensis 3608</name>
    <dbReference type="NCBI Taxonomy" id="1043627"/>
    <lineage>
        <taxon>Eukaryota</taxon>
        <taxon>Fungi</taxon>
        <taxon>Dikarya</taxon>
        <taxon>Ascomycota</taxon>
        <taxon>Pezizomycotina</taxon>
        <taxon>Sordariomycetes</taxon>
        <taxon>Hypocreomycetidae</taxon>
        <taxon>Hypocreales</taxon>
        <taxon>Ophiocordycipitaceae</taxon>
        <taxon>Hirsutella</taxon>
    </lineage>
</organism>
<proteinExistence type="predicted"/>
<dbReference type="Proteomes" id="UP000054481">
    <property type="component" value="Unassembled WGS sequence"/>
</dbReference>
<protein>
    <recommendedName>
        <fullName evidence="3">DUF924-domain-containing protein</fullName>
    </recommendedName>
</protein>
<dbReference type="EMBL" id="KQ030992">
    <property type="protein sequence ID" value="KJZ68174.1"/>
    <property type="molecule type" value="Genomic_DNA"/>
</dbReference>
<gene>
    <name evidence="1" type="ORF">HIM_12442</name>
</gene>
<name>A0A0F8A043_9HYPO</name>
<evidence type="ECO:0000313" key="2">
    <source>
        <dbReference type="Proteomes" id="UP000054481"/>
    </source>
</evidence>
<sequence length="268" mass="30341">MGSSGVQLHLSPTLLSEVSDVWFGHLTNSEDLVLPSLDQNARWFVGSDEFDRVCVGRFAPTLEAIRQSGIKTGIAIVEAAKPNDAHDWLGLVLLLDQIPRNCYRGDAAAVAFTFFDPMARDVAQVAMARGLPEGEPQLRWRIAYRQWFYLPFMHSEDLEAHEVATQAYERMRSDVYALADEADRRETMEPRQGHEQPDYRAKAAKVIGVNAARSRLLIDRKVLFEKKHMDIIKRFGRYPHRNKALGRVATVEEAEYLENGGGTFARPK</sequence>